<dbReference type="SUPFAM" id="SSF49777">
    <property type="entry name" value="PEBP-like"/>
    <property type="match status" value="1"/>
</dbReference>
<evidence type="ECO:0000256" key="1">
    <source>
        <dbReference type="ARBA" id="ARBA00007120"/>
    </source>
</evidence>
<dbReference type="EMBL" id="JAWNFY010000001">
    <property type="protein sequence ID" value="MDY5145461.1"/>
    <property type="molecule type" value="Genomic_DNA"/>
</dbReference>
<dbReference type="EMBL" id="JAWNFV010000006">
    <property type="protein sequence ID" value="MDY5140413.1"/>
    <property type="molecule type" value="Genomic_DNA"/>
</dbReference>
<organism evidence="3 6">
    <name type="scientific">Actinotignum timonense</name>
    <dbReference type="NCBI Taxonomy" id="1870995"/>
    <lineage>
        <taxon>Bacteria</taxon>
        <taxon>Bacillati</taxon>
        <taxon>Actinomycetota</taxon>
        <taxon>Actinomycetes</taxon>
        <taxon>Actinomycetales</taxon>
        <taxon>Actinomycetaceae</taxon>
        <taxon>Actinotignum</taxon>
    </lineage>
</organism>
<evidence type="ECO:0000313" key="6">
    <source>
        <dbReference type="Proteomes" id="UP001288320"/>
    </source>
</evidence>
<dbReference type="Proteomes" id="UP001284901">
    <property type="component" value="Unassembled WGS sequence"/>
</dbReference>
<proteinExistence type="inferred from homology"/>
<gene>
    <name evidence="3" type="ORF">R6G74_03675</name>
    <name evidence="4" type="ORF">R6P33_00285</name>
</gene>
<keyword evidence="3" id="KW-0649">Protein kinase inhibitor</keyword>
<dbReference type="PANTHER" id="PTHR30289:SF1">
    <property type="entry name" value="PEBP (PHOSPHATIDYLETHANOLAMINE-BINDING PROTEIN) FAMILY PROTEIN"/>
    <property type="match status" value="1"/>
</dbReference>
<dbReference type="NCBIfam" id="TIGR00481">
    <property type="entry name" value="YbhB/YbcL family Raf kinase inhibitor-like protein"/>
    <property type="match status" value="1"/>
</dbReference>
<dbReference type="GO" id="GO:0004860">
    <property type="term" value="F:protein kinase inhibitor activity"/>
    <property type="evidence" value="ECO:0007669"/>
    <property type="project" value="UniProtKB-KW"/>
</dbReference>
<protein>
    <submittedName>
        <fullName evidence="3">YbhB/YbcL family Raf kinase inhibitor-like protein</fullName>
    </submittedName>
</protein>
<evidence type="ECO:0000313" key="5">
    <source>
        <dbReference type="Proteomes" id="UP001284901"/>
    </source>
</evidence>
<dbReference type="InterPro" id="IPR036610">
    <property type="entry name" value="PEBP-like_sf"/>
</dbReference>
<keyword evidence="5" id="KW-1185">Reference proteome</keyword>
<dbReference type="Proteomes" id="UP001288320">
    <property type="component" value="Unassembled WGS sequence"/>
</dbReference>
<evidence type="ECO:0000313" key="4">
    <source>
        <dbReference type="EMBL" id="MDY5145461.1"/>
    </source>
</evidence>
<dbReference type="InterPro" id="IPR008914">
    <property type="entry name" value="PEBP"/>
</dbReference>
<reference evidence="3 5" key="1">
    <citation type="submission" date="2023-10" db="EMBL/GenBank/DDBJ databases">
        <title>Whole Genome based description of the genera Actinobaculum and Actinotignum reveals a complex phylogenetic relationship within the species included in the genus Actinotignum.</title>
        <authorList>
            <person name="Jensen C.S."/>
            <person name="Dargis R."/>
            <person name="Kemp M."/>
            <person name="Christensen J.J."/>
        </authorList>
    </citation>
    <scope>NUCLEOTIDE SEQUENCE</scope>
    <source>
        <strain evidence="4 5">SLA_B089</strain>
        <strain evidence="3">SLA_B245</strain>
    </source>
</reference>
<name>A0AAW9HCL2_9ACTO</name>
<feature type="region of interest" description="Disordered" evidence="2">
    <location>
        <begin position="26"/>
        <end position="55"/>
    </location>
</feature>
<dbReference type="Gene3D" id="3.90.280.10">
    <property type="entry name" value="PEBP-like"/>
    <property type="match status" value="1"/>
</dbReference>
<dbReference type="Pfam" id="PF01161">
    <property type="entry name" value="PBP"/>
    <property type="match status" value="1"/>
</dbReference>
<dbReference type="RefSeq" id="WP_101594900.1">
    <property type="nucleotide sequence ID" value="NZ_CAUPFC010000002.1"/>
</dbReference>
<dbReference type="InterPro" id="IPR005247">
    <property type="entry name" value="YbhB_YbcL/LppC-like"/>
</dbReference>
<dbReference type="AlphaFoldDB" id="A0AAW9HCL2"/>
<comment type="caution">
    <text evidence="3">The sequence shown here is derived from an EMBL/GenBank/DDBJ whole genome shotgun (WGS) entry which is preliminary data.</text>
</comment>
<dbReference type="PANTHER" id="PTHR30289">
    <property type="entry name" value="UNCHARACTERIZED PROTEIN YBCL-RELATED"/>
    <property type="match status" value="1"/>
</dbReference>
<dbReference type="GeneID" id="92814110"/>
<dbReference type="CDD" id="cd00865">
    <property type="entry name" value="PEBP_bact_arch"/>
    <property type="match status" value="1"/>
</dbReference>
<evidence type="ECO:0000313" key="3">
    <source>
        <dbReference type="EMBL" id="MDY5140413.1"/>
    </source>
</evidence>
<sequence length="173" mass="17843">MTTHDPYAGVPAGSVDLHLTSDDFANGEALPESATGTGTTPGGADRNPQLGWDTPPEGTVSLLVSCYDPDAPTPSGYWHWTVANLPADTAEIAAGGSDGLPAPALTLKNDGGTPSFQGAAPPAGHGPHRYIFAVLALDTVLDIDAETRPAVAYFLAREHVLGRGLLTGTWENN</sequence>
<comment type="similarity">
    <text evidence="1">Belongs to the UPF0098 family.</text>
</comment>
<accession>A0AAW9HCL2</accession>
<evidence type="ECO:0000256" key="2">
    <source>
        <dbReference type="SAM" id="MobiDB-lite"/>
    </source>
</evidence>